<proteinExistence type="predicted"/>
<evidence type="ECO:0000313" key="1">
    <source>
        <dbReference type="EMBL" id="MPC60250.1"/>
    </source>
</evidence>
<dbReference type="Proteomes" id="UP000324222">
    <property type="component" value="Unassembled WGS sequence"/>
</dbReference>
<name>A0A5B7GIY4_PORTR</name>
<evidence type="ECO:0000313" key="2">
    <source>
        <dbReference type="Proteomes" id="UP000324222"/>
    </source>
</evidence>
<dbReference type="EMBL" id="VSRR010017330">
    <property type="protein sequence ID" value="MPC60250.1"/>
    <property type="molecule type" value="Genomic_DNA"/>
</dbReference>
<comment type="caution">
    <text evidence="1">The sequence shown here is derived from an EMBL/GenBank/DDBJ whole genome shotgun (WGS) entry which is preliminary data.</text>
</comment>
<keyword evidence="2" id="KW-1185">Reference proteome</keyword>
<reference evidence="1 2" key="1">
    <citation type="submission" date="2019-05" db="EMBL/GenBank/DDBJ databases">
        <title>Another draft genome of Portunus trituberculatus and its Hox gene families provides insights of decapod evolution.</title>
        <authorList>
            <person name="Jeong J.-H."/>
            <person name="Song I."/>
            <person name="Kim S."/>
            <person name="Choi T."/>
            <person name="Kim D."/>
            <person name="Ryu S."/>
            <person name="Kim W."/>
        </authorList>
    </citation>
    <scope>NUCLEOTIDE SEQUENCE [LARGE SCALE GENOMIC DNA]</scope>
    <source>
        <tissue evidence="1">Muscle</tissue>
    </source>
</reference>
<gene>
    <name evidence="1" type="ORF">E2C01_054288</name>
</gene>
<dbReference type="AlphaFoldDB" id="A0A5B7GIY4"/>
<protein>
    <submittedName>
        <fullName evidence="1">Uncharacterized protein</fullName>
    </submittedName>
</protein>
<organism evidence="1 2">
    <name type="scientific">Portunus trituberculatus</name>
    <name type="common">Swimming crab</name>
    <name type="synonym">Neptunus trituberculatus</name>
    <dbReference type="NCBI Taxonomy" id="210409"/>
    <lineage>
        <taxon>Eukaryota</taxon>
        <taxon>Metazoa</taxon>
        <taxon>Ecdysozoa</taxon>
        <taxon>Arthropoda</taxon>
        <taxon>Crustacea</taxon>
        <taxon>Multicrustacea</taxon>
        <taxon>Malacostraca</taxon>
        <taxon>Eumalacostraca</taxon>
        <taxon>Eucarida</taxon>
        <taxon>Decapoda</taxon>
        <taxon>Pleocyemata</taxon>
        <taxon>Brachyura</taxon>
        <taxon>Eubrachyura</taxon>
        <taxon>Portunoidea</taxon>
        <taxon>Portunidae</taxon>
        <taxon>Portuninae</taxon>
        <taxon>Portunus</taxon>
    </lineage>
</organism>
<sequence>MKAAVPKLTAGIFPLEGDDGVFSSSLFMMVEATGRARRCVNGRKQTGQDNYPWSPSAARPRMTLGVTRAITEDNT</sequence>
<accession>A0A5B7GIY4</accession>